<keyword evidence="2" id="KW-1185">Reference proteome</keyword>
<protein>
    <submittedName>
        <fullName evidence="1">Uncharacterized protein</fullName>
    </submittedName>
</protein>
<evidence type="ECO:0000313" key="1">
    <source>
        <dbReference type="EMBL" id="RZC34987.1"/>
    </source>
</evidence>
<feature type="non-terminal residue" evidence="1">
    <location>
        <position position="1"/>
    </location>
</feature>
<dbReference type="AlphaFoldDB" id="A0A482VRR1"/>
<dbReference type="Proteomes" id="UP000292052">
    <property type="component" value="Unassembled WGS sequence"/>
</dbReference>
<accession>A0A482VRR1</accession>
<comment type="caution">
    <text evidence="1">The sequence shown here is derived from an EMBL/GenBank/DDBJ whole genome shotgun (WGS) entry which is preliminary data.</text>
</comment>
<name>A0A482VRR1_ASBVE</name>
<evidence type="ECO:0000313" key="2">
    <source>
        <dbReference type="Proteomes" id="UP000292052"/>
    </source>
</evidence>
<organism evidence="1 2">
    <name type="scientific">Asbolus verrucosus</name>
    <name type="common">Desert ironclad beetle</name>
    <dbReference type="NCBI Taxonomy" id="1661398"/>
    <lineage>
        <taxon>Eukaryota</taxon>
        <taxon>Metazoa</taxon>
        <taxon>Ecdysozoa</taxon>
        <taxon>Arthropoda</taxon>
        <taxon>Hexapoda</taxon>
        <taxon>Insecta</taxon>
        <taxon>Pterygota</taxon>
        <taxon>Neoptera</taxon>
        <taxon>Endopterygota</taxon>
        <taxon>Coleoptera</taxon>
        <taxon>Polyphaga</taxon>
        <taxon>Cucujiformia</taxon>
        <taxon>Tenebrionidae</taxon>
        <taxon>Pimeliinae</taxon>
        <taxon>Asbolus</taxon>
    </lineage>
</organism>
<proteinExistence type="predicted"/>
<dbReference type="EMBL" id="QDEB01075035">
    <property type="protein sequence ID" value="RZC34987.1"/>
    <property type="molecule type" value="Genomic_DNA"/>
</dbReference>
<sequence length="72" mass="7704">IISLENKIIILIDPYFQEQKTLLSKRRDLPGAAPAEEADGLLSKQIDAVGTVTYIIHAGSGTVSRVSTLPIG</sequence>
<gene>
    <name evidence="1" type="ORF">BDFB_010507</name>
</gene>
<reference evidence="1 2" key="1">
    <citation type="submission" date="2017-03" db="EMBL/GenBank/DDBJ databases">
        <title>Genome of the blue death feigning beetle - Asbolus verrucosus.</title>
        <authorList>
            <person name="Rider S.D."/>
        </authorList>
    </citation>
    <scope>NUCLEOTIDE SEQUENCE [LARGE SCALE GENOMIC DNA]</scope>
    <source>
        <strain evidence="1">Butters</strain>
        <tissue evidence="1">Head and leg muscle</tissue>
    </source>
</reference>